<organism evidence="2 3">
    <name type="scientific">Kwoniella newhampshirensis</name>
    <dbReference type="NCBI Taxonomy" id="1651941"/>
    <lineage>
        <taxon>Eukaryota</taxon>
        <taxon>Fungi</taxon>
        <taxon>Dikarya</taxon>
        <taxon>Basidiomycota</taxon>
        <taxon>Agaricomycotina</taxon>
        <taxon>Tremellomycetes</taxon>
        <taxon>Tremellales</taxon>
        <taxon>Cryptococcaceae</taxon>
        <taxon>Kwoniella</taxon>
    </lineage>
</organism>
<feature type="transmembrane region" description="Helical" evidence="1">
    <location>
        <begin position="365"/>
        <end position="384"/>
    </location>
</feature>
<keyword evidence="1" id="KW-0812">Transmembrane</keyword>
<keyword evidence="1" id="KW-0472">Membrane</keyword>
<protein>
    <submittedName>
        <fullName evidence="2">Uncharacterized protein</fullName>
    </submittedName>
</protein>
<evidence type="ECO:0000313" key="2">
    <source>
        <dbReference type="EMBL" id="KAK8846588.1"/>
    </source>
</evidence>
<evidence type="ECO:0000313" key="3">
    <source>
        <dbReference type="Proteomes" id="UP001388673"/>
    </source>
</evidence>
<accession>A0AAW0YG36</accession>
<feature type="transmembrane region" description="Helical" evidence="1">
    <location>
        <begin position="12"/>
        <end position="34"/>
    </location>
</feature>
<dbReference type="KEGG" id="kne:92182932"/>
<keyword evidence="1" id="KW-1133">Transmembrane helix</keyword>
<proteinExistence type="predicted"/>
<name>A0AAW0YG36_9TREE</name>
<evidence type="ECO:0000256" key="1">
    <source>
        <dbReference type="SAM" id="Phobius"/>
    </source>
</evidence>
<reference evidence="2 3" key="1">
    <citation type="journal article" date="2024" name="bioRxiv">
        <title>Comparative genomics of Cryptococcus and Kwoniella reveals pathogenesis evolution and contrasting karyotype dynamics via intercentromeric recombination or chromosome fusion.</title>
        <authorList>
            <person name="Coelho M.A."/>
            <person name="David-Palma M."/>
            <person name="Shea T."/>
            <person name="Bowers K."/>
            <person name="McGinley-Smith S."/>
            <person name="Mohammad A.W."/>
            <person name="Gnirke A."/>
            <person name="Yurkov A.M."/>
            <person name="Nowrousian M."/>
            <person name="Sun S."/>
            <person name="Cuomo C.A."/>
            <person name="Heitman J."/>
        </authorList>
    </citation>
    <scope>NUCLEOTIDE SEQUENCE [LARGE SCALE GENOMIC DNA]</scope>
    <source>
        <strain evidence="2 3">CBS 13917</strain>
    </source>
</reference>
<keyword evidence="3" id="KW-1185">Reference proteome</keyword>
<feature type="transmembrane region" description="Helical" evidence="1">
    <location>
        <begin position="54"/>
        <end position="77"/>
    </location>
</feature>
<comment type="caution">
    <text evidence="2">The sequence shown here is derived from an EMBL/GenBank/DDBJ whole genome shotgun (WGS) entry which is preliminary data.</text>
</comment>
<sequence length="410" mass="45116">MIKPPSPDTAPISWTQLIPLCLITVAEATTWSYIFPFVTEFLTSIDTPKDKIGLYAGIAEGSVVIVEAALPISMAGFSRKVGWWIFWRASFGITSAQIINRIIIAEALIRPSVRGWELSNPYLRLLRWLGGGVEFLWGYPYALPCLVTSALVIVAVLSRTNMLKEVGVLSAYLSRPTLTVVLHRPQTRQEPSINSTDEHQEDSVAVCLRVPNYKLILSIFCLYQFVSSRGLDLHTCPRWRIGIFNGDDRSDMVFGKMVYVVTAPFIMPMLQNPLETKQGLLITTAMLPVDALMIPLTQLAATKGRRTAYGMLAFQISVKTLHAYPWPICDQYLGACFDDSPQLRATEVADTLVAGFPAGSFGRQVPWIVITVMVLPTTIIVAFIPGKVDINAQSSNGYGAVAEAGNSGVR</sequence>
<dbReference type="EMBL" id="JBCAWK010000011">
    <property type="protein sequence ID" value="KAK8846588.1"/>
    <property type="molecule type" value="Genomic_DNA"/>
</dbReference>
<feature type="transmembrane region" description="Helical" evidence="1">
    <location>
        <begin position="136"/>
        <end position="157"/>
    </location>
</feature>
<feature type="transmembrane region" description="Helical" evidence="1">
    <location>
        <begin position="279"/>
        <end position="301"/>
    </location>
</feature>
<gene>
    <name evidence="2" type="ORF">IAR55_005674</name>
</gene>
<dbReference type="GeneID" id="92182932"/>
<dbReference type="AlphaFoldDB" id="A0AAW0YG36"/>
<dbReference type="Proteomes" id="UP001388673">
    <property type="component" value="Unassembled WGS sequence"/>
</dbReference>
<dbReference type="RefSeq" id="XP_066800538.1">
    <property type="nucleotide sequence ID" value="XM_066948765.1"/>
</dbReference>